<evidence type="ECO:0000313" key="2">
    <source>
        <dbReference type="EMBL" id="GAU10368.1"/>
    </source>
</evidence>
<proteinExistence type="predicted"/>
<accession>A0A1B5Z8D3</accession>
<dbReference type="Proteomes" id="UP000242715">
    <property type="component" value="Unassembled WGS sequence"/>
</dbReference>
<feature type="non-terminal residue" evidence="2">
    <location>
        <position position="323"/>
    </location>
</feature>
<dbReference type="SUPFAM" id="SSF54928">
    <property type="entry name" value="RNA-binding domain, RBD"/>
    <property type="match status" value="1"/>
</dbReference>
<protein>
    <recommendedName>
        <fullName evidence="4">RRM domain-containing protein</fullName>
    </recommendedName>
</protein>
<dbReference type="AlphaFoldDB" id="A0A1B5Z8D3"/>
<keyword evidence="3" id="KW-1185">Reference proteome</keyword>
<sequence length="323" mass="37060">RVYTGGGGGSYAGEADIGGEQGDWIWVSRRRRKATGSDWTRQDRIHQENGFRGRVSARHVGRIDHGYDREFHRRDGVCYRDARLRSGMRYQSRARRSHSPVRGRSLPRRHHRPPSIGTEQQGTQLMQLKGCGINDKQDSNNGSVGLKASQVFYFSNFPDKLSYVDLRKGLEVCGILDDMYVSRYRNNQGFRFGFAKFLKVRDVEKLRKALNTVQFWDLRLFANVAKYDRFVRKVSNEGVGGGRVGEGVNHNREHKMRRVACDVVVVGSLRKLELEKVKEDAIKSEEVRERERERVRVTEASEGSGRKGEVVVESLERKEEGRS</sequence>
<comment type="caution">
    <text evidence="2">The sequence shown here is derived from an EMBL/GenBank/DDBJ whole genome shotgun (WGS) entry which is preliminary data.</text>
</comment>
<evidence type="ECO:0000256" key="1">
    <source>
        <dbReference type="SAM" id="MobiDB-lite"/>
    </source>
</evidence>
<dbReference type="Gene3D" id="3.30.70.330">
    <property type="match status" value="1"/>
</dbReference>
<dbReference type="OrthoDB" id="1750209at2759"/>
<gene>
    <name evidence="2" type="ORF">TSUD_422760</name>
</gene>
<dbReference type="InterPro" id="IPR012677">
    <property type="entry name" value="Nucleotide-bd_a/b_plait_sf"/>
</dbReference>
<feature type="region of interest" description="Disordered" evidence="1">
    <location>
        <begin position="284"/>
        <end position="323"/>
    </location>
</feature>
<dbReference type="EMBL" id="BCLP01046999">
    <property type="protein sequence ID" value="GAU10368.1"/>
    <property type="molecule type" value="Genomic_DNA"/>
</dbReference>
<evidence type="ECO:0000313" key="3">
    <source>
        <dbReference type="Proteomes" id="UP000242715"/>
    </source>
</evidence>
<feature type="compositionally biased region" description="Basic residues" evidence="1">
    <location>
        <begin position="92"/>
        <end position="113"/>
    </location>
</feature>
<feature type="region of interest" description="Disordered" evidence="1">
    <location>
        <begin position="89"/>
        <end position="123"/>
    </location>
</feature>
<dbReference type="CDD" id="cd00590">
    <property type="entry name" value="RRM_SF"/>
    <property type="match status" value="1"/>
</dbReference>
<dbReference type="InterPro" id="IPR035979">
    <property type="entry name" value="RBD_domain_sf"/>
</dbReference>
<evidence type="ECO:0008006" key="4">
    <source>
        <dbReference type="Google" id="ProtNLM"/>
    </source>
</evidence>
<reference evidence="3" key="1">
    <citation type="journal article" date="2017" name="Front. Plant Sci.">
        <title>Climate Clever Clovers: New Paradigm to Reduce the Environmental Footprint of Ruminants by Breeding Low Methanogenic Forages Utilizing Haplotype Variation.</title>
        <authorList>
            <person name="Kaur P."/>
            <person name="Appels R."/>
            <person name="Bayer P.E."/>
            <person name="Keeble-Gagnere G."/>
            <person name="Wang J."/>
            <person name="Hirakawa H."/>
            <person name="Shirasawa K."/>
            <person name="Vercoe P."/>
            <person name="Stefanova K."/>
            <person name="Durmic Z."/>
            <person name="Nichols P."/>
            <person name="Revell C."/>
            <person name="Isobe S.N."/>
            <person name="Edwards D."/>
            <person name="Erskine W."/>
        </authorList>
    </citation>
    <scope>NUCLEOTIDE SEQUENCE [LARGE SCALE GENOMIC DNA]</scope>
    <source>
        <strain evidence="3">cv. Daliak</strain>
    </source>
</reference>
<organism evidence="2 3">
    <name type="scientific">Trifolium subterraneum</name>
    <name type="common">Subterranean clover</name>
    <dbReference type="NCBI Taxonomy" id="3900"/>
    <lineage>
        <taxon>Eukaryota</taxon>
        <taxon>Viridiplantae</taxon>
        <taxon>Streptophyta</taxon>
        <taxon>Embryophyta</taxon>
        <taxon>Tracheophyta</taxon>
        <taxon>Spermatophyta</taxon>
        <taxon>Magnoliopsida</taxon>
        <taxon>eudicotyledons</taxon>
        <taxon>Gunneridae</taxon>
        <taxon>Pentapetalae</taxon>
        <taxon>rosids</taxon>
        <taxon>fabids</taxon>
        <taxon>Fabales</taxon>
        <taxon>Fabaceae</taxon>
        <taxon>Papilionoideae</taxon>
        <taxon>50 kb inversion clade</taxon>
        <taxon>NPAAA clade</taxon>
        <taxon>Hologalegina</taxon>
        <taxon>IRL clade</taxon>
        <taxon>Trifolieae</taxon>
        <taxon>Trifolium</taxon>
    </lineage>
</organism>
<dbReference type="GO" id="GO:0003676">
    <property type="term" value="F:nucleic acid binding"/>
    <property type="evidence" value="ECO:0007669"/>
    <property type="project" value="InterPro"/>
</dbReference>
<feature type="non-terminal residue" evidence="2">
    <location>
        <position position="1"/>
    </location>
</feature>
<name>A0A1B5Z8D3_TRISU</name>